<comment type="caution">
    <text evidence="1">The sequence shown here is derived from an EMBL/GenBank/DDBJ whole genome shotgun (WGS) entry which is preliminary data.</text>
</comment>
<keyword evidence="2" id="KW-1185">Reference proteome</keyword>
<dbReference type="Proteomes" id="UP001500037">
    <property type="component" value="Unassembled WGS sequence"/>
</dbReference>
<sequence>MIDNRSDWVSLGTDEFFLSWFAHYKVGHFHYFFGLGPVG</sequence>
<organism evidence="1 2">
    <name type="scientific">Kitasatospora nipponensis</name>
    <dbReference type="NCBI Taxonomy" id="258049"/>
    <lineage>
        <taxon>Bacteria</taxon>
        <taxon>Bacillati</taxon>
        <taxon>Actinomycetota</taxon>
        <taxon>Actinomycetes</taxon>
        <taxon>Kitasatosporales</taxon>
        <taxon>Streptomycetaceae</taxon>
        <taxon>Kitasatospora</taxon>
    </lineage>
</organism>
<protein>
    <submittedName>
        <fullName evidence="1">Uncharacterized protein</fullName>
    </submittedName>
</protein>
<dbReference type="EMBL" id="BAAALF010000718">
    <property type="protein sequence ID" value="GAA1077534.1"/>
    <property type="molecule type" value="Genomic_DNA"/>
</dbReference>
<reference evidence="2" key="1">
    <citation type="journal article" date="2019" name="Int. J. Syst. Evol. Microbiol.">
        <title>The Global Catalogue of Microorganisms (GCM) 10K type strain sequencing project: providing services to taxonomists for standard genome sequencing and annotation.</title>
        <authorList>
            <consortium name="The Broad Institute Genomics Platform"/>
            <consortium name="The Broad Institute Genome Sequencing Center for Infectious Disease"/>
            <person name="Wu L."/>
            <person name="Ma J."/>
        </authorList>
    </citation>
    <scope>NUCLEOTIDE SEQUENCE [LARGE SCALE GENOMIC DNA]</scope>
    <source>
        <strain evidence="2">JCM 13004</strain>
    </source>
</reference>
<accession>A0ABP4E0N1</accession>
<gene>
    <name evidence="1" type="ORF">GCM10009665_79940</name>
</gene>
<proteinExistence type="predicted"/>
<evidence type="ECO:0000313" key="1">
    <source>
        <dbReference type="EMBL" id="GAA1077534.1"/>
    </source>
</evidence>
<evidence type="ECO:0000313" key="2">
    <source>
        <dbReference type="Proteomes" id="UP001500037"/>
    </source>
</evidence>
<name>A0ABP4E0N1_9ACTN</name>